<proteinExistence type="predicted"/>
<dbReference type="InterPro" id="IPR001173">
    <property type="entry name" value="Glyco_trans_2-like"/>
</dbReference>
<dbReference type="InterPro" id="IPR029044">
    <property type="entry name" value="Nucleotide-diphossugar_trans"/>
</dbReference>
<organism evidence="2 3">
    <name type="scientific">Candidatus Marimicrobium litorale</name>
    <dbReference type="NCBI Taxonomy" id="2518991"/>
    <lineage>
        <taxon>Bacteria</taxon>
        <taxon>Pseudomonadati</taxon>
        <taxon>Pseudomonadota</taxon>
        <taxon>Gammaproteobacteria</taxon>
        <taxon>Cellvibrionales</taxon>
        <taxon>Halieaceae</taxon>
        <taxon>Marimicrobium</taxon>
    </lineage>
</organism>
<dbReference type="EMBL" id="SHNO01000001">
    <property type="protein sequence ID" value="MCX2977542.1"/>
    <property type="molecule type" value="Genomic_DNA"/>
</dbReference>
<dbReference type="CDD" id="cd00761">
    <property type="entry name" value="Glyco_tranf_GTA_type"/>
    <property type="match status" value="1"/>
</dbReference>
<sequence>MLDRISQGFRRIIPNAGTSVPLVSYVVIAYDMPQQAEITIRSLLPGYQRGVSASDYEILIVENASSNTLCDTFLQTLPANVSYHLRKETRPTPIHAINYGLERARGQHICVMIDGARLLTPGVVRNTILGHRLADNAIVTVPGYHLGKELQQNAVSSGYDMAHERRLMQSIAWPDNGYRLFEIACFSGSCKWGFFLSQSESNCISMSAKLWRKLGGFDARFEARGGGLVNLDTYKRALEYPGTRHIVLPGEGSFHQFHGGATTGGEAEKDREALIDSIKEEYFSIRGEKYKAPETDPVYLGEFPREAQKFIHFSSDKILERVQNSAKPQDDLASIIDN</sequence>
<dbReference type="Pfam" id="PF00535">
    <property type="entry name" value="Glycos_transf_2"/>
    <property type="match status" value="1"/>
</dbReference>
<protein>
    <submittedName>
        <fullName evidence="2">Glycosyltransferase family 2 protein</fullName>
    </submittedName>
</protein>
<feature type="domain" description="Glycosyltransferase 2-like" evidence="1">
    <location>
        <begin position="25"/>
        <end position="112"/>
    </location>
</feature>
<comment type="caution">
    <text evidence="2">The sequence shown here is derived from an EMBL/GenBank/DDBJ whole genome shotgun (WGS) entry which is preliminary data.</text>
</comment>
<reference evidence="2" key="1">
    <citation type="submission" date="2019-02" db="EMBL/GenBank/DDBJ databases">
        <authorList>
            <person name="Li S.-H."/>
        </authorList>
    </citation>
    <scope>NUCLEOTIDE SEQUENCE</scope>
    <source>
        <strain evidence="2">IMCC11814</strain>
    </source>
</reference>
<keyword evidence="3" id="KW-1185">Reference proteome</keyword>
<evidence type="ECO:0000259" key="1">
    <source>
        <dbReference type="Pfam" id="PF00535"/>
    </source>
</evidence>
<name>A0ABT3T5I2_9GAMM</name>
<evidence type="ECO:0000313" key="3">
    <source>
        <dbReference type="Proteomes" id="UP001143304"/>
    </source>
</evidence>
<gene>
    <name evidence="2" type="ORF">EYC82_09275</name>
</gene>
<evidence type="ECO:0000313" key="2">
    <source>
        <dbReference type="EMBL" id="MCX2977542.1"/>
    </source>
</evidence>
<dbReference type="RefSeq" id="WP_279249258.1">
    <property type="nucleotide sequence ID" value="NZ_SHNO01000001.1"/>
</dbReference>
<accession>A0ABT3T5I2</accession>
<dbReference type="Proteomes" id="UP001143304">
    <property type="component" value="Unassembled WGS sequence"/>
</dbReference>
<dbReference type="SUPFAM" id="SSF53448">
    <property type="entry name" value="Nucleotide-diphospho-sugar transferases"/>
    <property type="match status" value="1"/>
</dbReference>
<dbReference type="Gene3D" id="3.90.550.10">
    <property type="entry name" value="Spore Coat Polysaccharide Biosynthesis Protein SpsA, Chain A"/>
    <property type="match status" value="1"/>
</dbReference>